<evidence type="ECO:0000256" key="4">
    <source>
        <dbReference type="ARBA" id="ARBA00022840"/>
    </source>
</evidence>
<dbReference type="InterPro" id="IPR000432">
    <property type="entry name" value="DNA_mismatch_repair_MutS_C"/>
</dbReference>
<dbReference type="GO" id="GO:0005829">
    <property type="term" value="C:cytosol"/>
    <property type="evidence" value="ECO:0007669"/>
    <property type="project" value="TreeGrafter"/>
</dbReference>
<dbReference type="Pfam" id="PF05190">
    <property type="entry name" value="MutS_IV"/>
    <property type="match status" value="1"/>
</dbReference>
<dbReference type="InterPro" id="IPR045076">
    <property type="entry name" value="MutS"/>
</dbReference>
<evidence type="ECO:0000256" key="6">
    <source>
        <dbReference type="ARBA" id="ARBA00023204"/>
    </source>
</evidence>
<dbReference type="Pfam" id="PF00488">
    <property type="entry name" value="MutS_V"/>
    <property type="match status" value="1"/>
</dbReference>
<dbReference type="InterPro" id="IPR036678">
    <property type="entry name" value="MutS_con_dom_sf"/>
</dbReference>
<feature type="binding site" evidence="7">
    <location>
        <begin position="596"/>
        <end position="603"/>
    </location>
    <ligand>
        <name>ATP</name>
        <dbReference type="ChEBI" id="CHEBI:30616"/>
    </ligand>
</feature>
<proteinExistence type="inferred from homology"/>
<dbReference type="GO" id="GO:0140664">
    <property type="term" value="F:ATP-dependent DNA damage sensor activity"/>
    <property type="evidence" value="ECO:0007669"/>
    <property type="project" value="InterPro"/>
</dbReference>
<keyword evidence="5 7" id="KW-0238">DNA-binding</keyword>
<protein>
    <recommendedName>
        <fullName evidence="7 8">DNA mismatch repair protein MutS</fullName>
    </recommendedName>
</protein>
<evidence type="ECO:0000256" key="7">
    <source>
        <dbReference type="HAMAP-Rule" id="MF_00096"/>
    </source>
</evidence>
<evidence type="ECO:0000256" key="8">
    <source>
        <dbReference type="NCBIfam" id="TIGR01070"/>
    </source>
</evidence>
<dbReference type="PIRSF" id="PIRSF037677">
    <property type="entry name" value="DNA_mis_repair_Msh6"/>
    <property type="match status" value="1"/>
</dbReference>
<gene>
    <name evidence="7 10" type="primary">mutS</name>
    <name evidence="10" type="ORF">FNV44_01200</name>
</gene>
<dbReference type="SUPFAM" id="SSF55271">
    <property type="entry name" value="DNA repair protein MutS, domain I"/>
    <property type="match status" value="1"/>
</dbReference>
<sequence>MSDISKYTPMMQQYLKIKEDYADAIVFFRLGDFYEMFFDDAITASKVLEITLTKKEAGQTVPMCGVPHHAAKVYIQKLITKGFKIAIVEQTSEPGKGLVEREVVQLITPGMIIDDDILPKNEYNFIGSVSLSEYGYILSYADISTGDTFILNGLTKQALTDEVSNLKLKEIVLTNTSDIYLLNFFKQESILVSIYTNQEVQNTRIVRNLKEKHLKEAGSLLINYLEKESKLDLSHLMPFESVIVDQYMRLDHQVLNHLELTESLTGNINSTLIQWIDKTSTAMGSRLLRYELTHPLKDKELLEKRYDYIEAFTQFEPRNKLESILEQVYDLNRLVGRVSSNQTHARDLVQLKTTLSLIPEFKEVLDSFDNPLIDEMNDKVDVFETLFQLLDASIENEPPLTVKEGGIIKDGYDETLDEFRSIAKNGDLWLEKFENEEKERTGIKNLKVGYNRVFGYFIEVSKGNIPLIQEEFGYIRKQTLANAERYITEDLKNAENKILSSKDRADKLEYEIFNQIKETAKTYTHELQLLSQIIASVDKYISLSKVAEMYKYVRPKLNHNRIVDIENGRHPVVEQHVEFIKNHIHMKPSEIFILTGPNMSGKSTYMRMFAVITVMAQTGMFVPATSANLPIYDAIFTRIGSSDDISGGKSTFMVEMVEANDALTYATENSLILFDEIGRGTATYDGLALAQAMIEYVHTQIKAQMMFSTHYHELTKLSEKHDLITNLHVKAIEQKDHMVFLHQVELGSSDKSYGIQVAALAHLPDPVIKRAKYLLKKLEKDGKVIDHNLFMFEEKVELGQIIPHDIQDLLNHINDLDINQMTPLDALIKLKYLQSLSKEKK</sequence>
<dbReference type="InterPro" id="IPR005748">
    <property type="entry name" value="DNA_mismatch_repair_MutS"/>
</dbReference>
<evidence type="ECO:0000313" key="10">
    <source>
        <dbReference type="EMBL" id="TRX99685.1"/>
    </source>
</evidence>
<dbReference type="RefSeq" id="WP_064211888.1">
    <property type="nucleotide sequence ID" value="NZ_JACAOE010000001.1"/>
</dbReference>
<dbReference type="InterPro" id="IPR017261">
    <property type="entry name" value="DNA_mismatch_repair_MutS/MSH"/>
</dbReference>
<dbReference type="PANTHER" id="PTHR11361:SF34">
    <property type="entry name" value="DNA MISMATCH REPAIR PROTEIN MSH1, MITOCHONDRIAL"/>
    <property type="match status" value="1"/>
</dbReference>
<dbReference type="NCBIfam" id="NF003810">
    <property type="entry name" value="PRK05399.1"/>
    <property type="match status" value="1"/>
</dbReference>
<dbReference type="SUPFAM" id="SSF53150">
    <property type="entry name" value="DNA repair protein MutS, domain II"/>
    <property type="match status" value="1"/>
</dbReference>
<dbReference type="AlphaFoldDB" id="A0A553IHL2"/>
<dbReference type="InterPro" id="IPR007861">
    <property type="entry name" value="DNA_mismatch_repair_MutS_clamp"/>
</dbReference>
<dbReference type="SUPFAM" id="SSF48334">
    <property type="entry name" value="DNA repair protein MutS, domain III"/>
    <property type="match status" value="1"/>
</dbReference>
<evidence type="ECO:0000256" key="5">
    <source>
        <dbReference type="ARBA" id="ARBA00023125"/>
    </source>
</evidence>
<evidence type="ECO:0000256" key="1">
    <source>
        <dbReference type="ARBA" id="ARBA00006271"/>
    </source>
</evidence>
<dbReference type="InterPro" id="IPR007695">
    <property type="entry name" value="DNA_mismatch_repair_MutS-lik_N"/>
</dbReference>
<dbReference type="PANTHER" id="PTHR11361">
    <property type="entry name" value="DNA MISMATCH REPAIR PROTEIN MUTS FAMILY MEMBER"/>
    <property type="match status" value="1"/>
</dbReference>
<dbReference type="Pfam" id="PF05192">
    <property type="entry name" value="MutS_III"/>
    <property type="match status" value="1"/>
</dbReference>
<comment type="caution">
    <text evidence="10">The sequence shown here is derived from an EMBL/GenBank/DDBJ whole genome shotgun (WGS) entry which is preliminary data.</text>
</comment>
<dbReference type="InterPro" id="IPR016151">
    <property type="entry name" value="DNA_mismatch_repair_MutS_N"/>
</dbReference>
<feature type="domain" description="DNA mismatch repair proteins mutS family" evidence="9">
    <location>
        <begin position="670"/>
        <end position="686"/>
    </location>
</feature>
<dbReference type="Proteomes" id="UP000315938">
    <property type="component" value="Unassembled WGS sequence"/>
</dbReference>
<keyword evidence="4 7" id="KW-0067">ATP-binding</keyword>
<dbReference type="FunFam" id="3.40.1170.10:FF:000001">
    <property type="entry name" value="DNA mismatch repair protein MutS"/>
    <property type="match status" value="1"/>
</dbReference>
<accession>A0A553IHL2</accession>
<evidence type="ECO:0000256" key="3">
    <source>
        <dbReference type="ARBA" id="ARBA00022763"/>
    </source>
</evidence>
<comment type="similarity">
    <text evidence="1 7">Belongs to the DNA mismatch repair MutS family.</text>
</comment>
<dbReference type="GO" id="GO:0006298">
    <property type="term" value="P:mismatch repair"/>
    <property type="evidence" value="ECO:0007669"/>
    <property type="project" value="UniProtKB-UniRule"/>
</dbReference>
<dbReference type="InterPro" id="IPR007696">
    <property type="entry name" value="DNA_mismatch_repair_MutS_core"/>
</dbReference>
<dbReference type="HAMAP" id="MF_00096">
    <property type="entry name" value="MutS"/>
    <property type="match status" value="1"/>
</dbReference>
<keyword evidence="2 7" id="KW-0547">Nucleotide-binding</keyword>
<dbReference type="InterPro" id="IPR027417">
    <property type="entry name" value="P-loop_NTPase"/>
</dbReference>
<dbReference type="SMART" id="SM00533">
    <property type="entry name" value="MUTSd"/>
    <property type="match status" value="1"/>
</dbReference>
<evidence type="ECO:0000256" key="2">
    <source>
        <dbReference type="ARBA" id="ARBA00022741"/>
    </source>
</evidence>
<dbReference type="NCBIfam" id="TIGR01070">
    <property type="entry name" value="mutS1"/>
    <property type="match status" value="1"/>
</dbReference>
<dbReference type="Gene3D" id="3.40.1170.10">
    <property type="entry name" value="DNA repair protein MutS, domain I"/>
    <property type="match status" value="1"/>
</dbReference>
<keyword evidence="6 7" id="KW-0234">DNA repair</keyword>
<evidence type="ECO:0000313" key="11">
    <source>
        <dbReference type="Proteomes" id="UP000315938"/>
    </source>
</evidence>
<keyword evidence="3 7" id="KW-0227">DNA damage</keyword>
<dbReference type="PROSITE" id="PS00486">
    <property type="entry name" value="DNA_MISMATCH_REPAIR_2"/>
    <property type="match status" value="1"/>
</dbReference>
<dbReference type="GO" id="GO:0030983">
    <property type="term" value="F:mismatched DNA binding"/>
    <property type="evidence" value="ECO:0007669"/>
    <property type="project" value="InterPro"/>
</dbReference>
<dbReference type="Gene3D" id="3.30.420.110">
    <property type="entry name" value="MutS, connector domain"/>
    <property type="match status" value="1"/>
</dbReference>
<dbReference type="SMART" id="SM00534">
    <property type="entry name" value="MUTSac"/>
    <property type="match status" value="1"/>
</dbReference>
<dbReference type="GO" id="GO:0003684">
    <property type="term" value="F:damaged DNA binding"/>
    <property type="evidence" value="ECO:0007669"/>
    <property type="project" value="UniProtKB-UniRule"/>
</dbReference>
<dbReference type="InterPro" id="IPR036187">
    <property type="entry name" value="DNA_mismatch_repair_MutS_sf"/>
</dbReference>
<evidence type="ECO:0000259" key="9">
    <source>
        <dbReference type="PROSITE" id="PS00486"/>
    </source>
</evidence>
<dbReference type="SUPFAM" id="SSF52540">
    <property type="entry name" value="P-loop containing nucleoside triphosphate hydrolases"/>
    <property type="match status" value="1"/>
</dbReference>
<dbReference type="GO" id="GO:0005524">
    <property type="term" value="F:ATP binding"/>
    <property type="evidence" value="ECO:0007669"/>
    <property type="project" value="UniProtKB-UniRule"/>
</dbReference>
<dbReference type="EMBL" id="VKID01000001">
    <property type="protein sequence ID" value="TRX99685.1"/>
    <property type="molecule type" value="Genomic_DNA"/>
</dbReference>
<reference evidence="10 11" key="1">
    <citation type="submission" date="2019-07" db="EMBL/GenBank/DDBJ databases">
        <title>Genome sequence of Acholeplasma laidlawii strain with increased resistance to erythromycin.</title>
        <authorList>
            <person name="Medvedeva E.S."/>
            <person name="Baranova N.B."/>
            <person name="Siniagina M.N."/>
            <person name="Mouzykantov A."/>
            <person name="Chernova O.A."/>
            <person name="Chernov V.M."/>
        </authorList>
    </citation>
    <scope>NUCLEOTIDE SEQUENCE [LARGE SCALE GENOMIC DNA]</scope>
    <source>
        <strain evidence="10 11">PG8REry</strain>
    </source>
</reference>
<comment type="function">
    <text evidence="7">This protein is involved in the repair of mismatches in DNA. It is possible that it carries out the mismatch recognition step. This protein has a weak ATPase activity.</text>
</comment>
<dbReference type="Gene3D" id="3.40.50.300">
    <property type="entry name" value="P-loop containing nucleotide triphosphate hydrolases"/>
    <property type="match status" value="1"/>
</dbReference>
<dbReference type="Pfam" id="PF01624">
    <property type="entry name" value="MutS_I"/>
    <property type="match status" value="1"/>
</dbReference>
<dbReference type="Gene3D" id="1.10.1420.10">
    <property type="match status" value="2"/>
</dbReference>
<name>A0A553IHL2_ACHLA</name>
<organism evidence="10 11">
    <name type="scientific">Acholeplasma laidlawii</name>
    <dbReference type="NCBI Taxonomy" id="2148"/>
    <lineage>
        <taxon>Bacteria</taxon>
        <taxon>Bacillati</taxon>
        <taxon>Mycoplasmatota</taxon>
        <taxon>Mollicutes</taxon>
        <taxon>Acholeplasmatales</taxon>
        <taxon>Acholeplasmataceae</taxon>
        <taxon>Acholeplasma</taxon>
    </lineage>
</organism>